<dbReference type="PANTHER" id="PTHR30036">
    <property type="entry name" value="D-XYLOSE-BINDING PERIPLASMIC PROTEIN"/>
    <property type="match status" value="1"/>
</dbReference>
<feature type="signal peptide" evidence="3">
    <location>
        <begin position="1"/>
        <end position="21"/>
    </location>
</feature>
<protein>
    <submittedName>
        <fullName evidence="5">Simple sugar transport system substrate-binding protein</fullName>
    </submittedName>
</protein>
<dbReference type="EMBL" id="FMUT01000011">
    <property type="protein sequence ID" value="SCZ06813.1"/>
    <property type="molecule type" value="Genomic_DNA"/>
</dbReference>
<feature type="domain" description="Periplasmic binding protein" evidence="4">
    <location>
        <begin position="28"/>
        <end position="284"/>
    </location>
</feature>
<feature type="chain" id="PRO_5045508148" evidence="3">
    <location>
        <begin position="22"/>
        <end position="327"/>
    </location>
</feature>
<dbReference type="InterPro" id="IPR025997">
    <property type="entry name" value="SBP_2_dom"/>
</dbReference>
<dbReference type="RefSeq" id="WP_033632162.1">
    <property type="nucleotide sequence ID" value="NZ_CBCSIN010000008.1"/>
</dbReference>
<dbReference type="InterPro" id="IPR028082">
    <property type="entry name" value="Peripla_BP_I"/>
</dbReference>
<dbReference type="InterPro" id="IPR050555">
    <property type="entry name" value="Bact_Solute-Bind_Prot2"/>
</dbReference>
<name>A0A1G5L1J6_9GAMM</name>
<dbReference type="Pfam" id="PF13407">
    <property type="entry name" value="Peripla_BP_4"/>
    <property type="match status" value="1"/>
</dbReference>
<organism evidence="5 6">
    <name type="scientific">Serratia nematodiphila</name>
    <dbReference type="NCBI Taxonomy" id="458197"/>
    <lineage>
        <taxon>Bacteria</taxon>
        <taxon>Pseudomonadati</taxon>
        <taxon>Pseudomonadota</taxon>
        <taxon>Gammaproteobacteria</taxon>
        <taxon>Enterobacterales</taxon>
        <taxon>Yersiniaceae</taxon>
        <taxon>Serratia</taxon>
    </lineage>
</organism>
<comment type="subcellular location">
    <subcellularLocation>
        <location evidence="1">Periplasm</location>
    </subcellularLocation>
</comment>
<dbReference type="PANTHER" id="PTHR30036:SF7">
    <property type="entry name" value="ABC TRANSPORTER PERIPLASMIC-BINDING PROTEIN YPHF"/>
    <property type="match status" value="1"/>
</dbReference>
<accession>A0A1G5L1J6</accession>
<proteinExistence type="inferred from homology"/>
<keyword evidence="6" id="KW-1185">Reference proteome</keyword>
<keyword evidence="5" id="KW-0762">Sugar transport</keyword>
<evidence type="ECO:0000259" key="4">
    <source>
        <dbReference type="Pfam" id="PF13407"/>
    </source>
</evidence>
<evidence type="ECO:0000256" key="3">
    <source>
        <dbReference type="SAM" id="SignalP"/>
    </source>
</evidence>
<evidence type="ECO:0000313" key="5">
    <source>
        <dbReference type="EMBL" id="SCZ06813.1"/>
    </source>
</evidence>
<comment type="similarity">
    <text evidence="2">Belongs to the bacterial solute-binding protein 2 family.</text>
</comment>
<dbReference type="SUPFAM" id="SSF53822">
    <property type="entry name" value="Periplasmic binding protein-like I"/>
    <property type="match status" value="1"/>
</dbReference>
<reference evidence="5 6" key="1">
    <citation type="submission" date="2016-10" db="EMBL/GenBank/DDBJ databases">
        <authorList>
            <person name="Varghese N."/>
            <person name="Submissions S."/>
        </authorList>
    </citation>
    <scope>NUCLEOTIDE SEQUENCE [LARGE SCALE GENOMIC DNA]</scope>
    <source>
        <strain evidence="5 6">CGMCC 1.6853</strain>
    </source>
</reference>
<evidence type="ECO:0000256" key="1">
    <source>
        <dbReference type="ARBA" id="ARBA00004418"/>
    </source>
</evidence>
<keyword evidence="3" id="KW-0732">Signal</keyword>
<dbReference type="Gene3D" id="3.40.50.2300">
    <property type="match status" value="2"/>
</dbReference>
<gene>
    <name evidence="5" type="ORF">SAMN02927935_03904</name>
</gene>
<sequence>MKKSVLVGLFASLLLSVSAQAADKLKMGVVVKIGGIPWFNAMEAGIKSESAKRGIDAWMVGPTAADPALQVRAIEDLIAQKVDIIGVVPNDARVLEPVLKRAQEAGIKVIVHESPGQKYADWDFELVDASQHGVNHMKALAACMKEQGKYAVYVGSLTVPLHITWSDSAINYQKQHYPNMQLVGDKFGVGESLDDSVRTTNDLMAKYPDLKGVLAFGSQGPIGAGRAVLNRGKSNDICVIGPFSPGQGASLVNRGAIKGGYIWNPMVAGEVFVRIADMMHKGEKITDGMAIEGMGKVQVDAQQHTILGNATESLDKQNLPKLVKMGL</sequence>
<dbReference type="Proteomes" id="UP000183031">
    <property type="component" value="Unassembled WGS sequence"/>
</dbReference>
<evidence type="ECO:0000313" key="6">
    <source>
        <dbReference type="Proteomes" id="UP000183031"/>
    </source>
</evidence>
<evidence type="ECO:0000256" key="2">
    <source>
        <dbReference type="ARBA" id="ARBA00007639"/>
    </source>
</evidence>
<keyword evidence="5" id="KW-0813">Transport</keyword>
<comment type="caution">
    <text evidence="5">The sequence shown here is derived from an EMBL/GenBank/DDBJ whole genome shotgun (WGS) entry which is preliminary data.</text>
</comment>